<accession>A0ABR7GDJ8</accession>
<dbReference type="PANTHER" id="PTHR42967:SF1">
    <property type="entry name" value="MBL FOLD METALLO-HYDROLASE"/>
    <property type="match status" value="1"/>
</dbReference>
<dbReference type="SUPFAM" id="SSF56281">
    <property type="entry name" value="Metallo-hydrolase/oxidoreductase"/>
    <property type="match status" value="1"/>
</dbReference>
<dbReference type="Proteomes" id="UP000643810">
    <property type="component" value="Unassembled WGS sequence"/>
</dbReference>
<evidence type="ECO:0000313" key="1">
    <source>
        <dbReference type="EMBL" id="MBC5685494.1"/>
    </source>
</evidence>
<evidence type="ECO:0000313" key="2">
    <source>
        <dbReference type="Proteomes" id="UP000643810"/>
    </source>
</evidence>
<dbReference type="InterPro" id="IPR036866">
    <property type="entry name" value="RibonucZ/Hydroxyglut_hydro"/>
</dbReference>
<gene>
    <name evidence="1" type="ORF">H8R94_02505</name>
</gene>
<comment type="caution">
    <text evidence="1">The sequence shown here is derived from an EMBL/GenBank/DDBJ whole genome shotgun (WGS) entry which is preliminary data.</text>
</comment>
<protein>
    <submittedName>
        <fullName evidence="1">MBL fold metallo-hydrolase</fullName>
    </submittedName>
</protein>
<sequence length="250" mass="29630">MLRVTYVWHSCFVVELDKSILVFDYFPKEAVETVHFEGKMPELDANKHIYVFASHSHKDHFSLEVLRWREKYSQISYIFSKDIRLGRAYLLRNGFDPEIKKQIHFVSVIEKYEIGDLVVETLRSTDAGVAYLVQAEGLSIYHAGDLHWWNSGMEGELYTKTYGDAYKRELNRIKNRHIDLAFVVLDPRLGDAYYLGMEYFLKNMDVDLVFPMHMWKQYDLIDRFKRRPELVGLSQKVVDIDRENIIFDLN</sequence>
<reference evidence="1 2" key="1">
    <citation type="submission" date="2020-08" db="EMBL/GenBank/DDBJ databases">
        <title>Genome public.</title>
        <authorList>
            <person name="Liu C."/>
            <person name="Sun Q."/>
        </authorList>
    </citation>
    <scope>NUCLEOTIDE SEQUENCE [LARGE SCALE GENOMIC DNA]</scope>
    <source>
        <strain evidence="1 2">NSJ-9</strain>
    </source>
</reference>
<organism evidence="1 2">
    <name type="scientific">Roseburia lenta</name>
    <dbReference type="NCBI Taxonomy" id="2763061"/>
    <lineage>
        <taxon>Bacteria</taxon>
        <taxon>Bacillati</taxon>
        <taxon>Bacillota</taxon>
        <taxon>Clostridia</taxon>
        <taxon>Lachnospirales</taxon>
        <taxon>Lachnospiraceae</taxon>
        <taxon>Roseburia</taxon>
    </lineage>
</organism>
<name>A0ABR7GDJ8_9FIRM</name>
<dbReference type="EMBL" id="JACOPG010000001">
    <property type="protein sequence ID" value="MBC5685494.1"/>
    <property type="molecule type" value="Genomic_DNA"/>
</dbReference>
<dbReference type="RefSeq" id="WP_186853774.1">
    <property type="nucleotide sequence ID" value="NZ_JACOPG010000001.1"/>
</dbReference>
<dbReference type="Gene3D" id="3.60.15.10">
    <property type="entry name" value="Ribonuclease Z/Hydroxyacylglutathione hydrolase-like"/>
    <property type="match status" value="1"/>
</dbReference>
<dbReference type="PANTHER" id="PTHR42967">
    <property type="entry name" value="METAL DEPENDENT HYDROLASE"/>
    <property type="match status" value="1"/>
</dbReference>
<proteinExistence type="predicted"/>
<dbReference type="Pfam" id="PF13483">
    <property type="entry name" value="Lactamase_B_3"/>
    <property type="match status" value="1"/>
</dbReference>
<keyword evidence="2" id="KW-1185">Reference proteome</keyword>